<evidence type="ECO:0000313" key="8">
    <source>
        <dbReference type="Proteomes" id="UP000247681"/>
    </source>
</evidence>
<keyword evidence="4" id="KW-0063">Aspartyl esterase</keyword>
<dbReference type="Pfam" id="PF01095">
    <property type="entry name" value="Pectinesterase"/>
    <property type="match status" value="1"/>
</dbReference>
<dbReference type="InterPro" id="IPR008979">
    <property type="entry name" value="Galactose-bd-like_sf"/>
</dbReference>
<keyword evidence="2 5" id="KW-0732">Signal</keyword>
<dbReference type="OrthoDB" id="9804209at2"/>
<keyword evidence="3" id="KW-0378">Hydrolase</keyword>
<dbReference type="Gene3D" id="2.160.20.10">
    <property type="entry name" value="Single-stranded right-handed beta-helix, Pectin lyase-like"/>
    <property type="match status" value="1"/>
</dbReference>
<name>A0A2V4C7W2_9FLAO</name>
<accession>A0A2V4C7W2</accession>
<dbReference type="InterPro" id="IPR006584">
    <property type="entry name" value="Cellulose-bd_IV"/>
</dbReference>
<dbReference type="PANTHER" id="PTHR31321:SF57">
    <property type="entry name" value="PECTINESTERASE 53-RELATED"/>
    <property type="match status" value="1"/>
</dbReference>
<dbReference type="SUPFAM" id="SSF51126">
    <property type="entry name" value="Pectin lyase-like"/>
    <property type="match status" value="1"/>
</dbReference>
<dbReference type="Pfam" id="PF13205">
    <property type="entry name" value="Big_5"/>
    <property type="match status" value="1"/>
</dbReference>
<dbReference type="InterPro" id="IPR011050">
    <property type="entry name" value="Pectin_lyase_fold/virulence"/>
</dbReference>
<feature type="chain" id="PRO_5015971270" description="CBM6 domain-containing protein" evidence="5">
    <location>
        <begin position="21"/>
        <end position="1073"/>
    </location>
</feature>
<evidence type="ECO:0000256" key="4">
    <source>
        <dbReference type="ARBA" id="ARBA00023085"/>
    </source>
</evidence>
<dbReference type="GO" id="GO:0009279">
    <property type="term" value="C:cell outer membrane"/>
    <property type="evidence" value="ECO:0007669"/>
    <property type="project" value="TreeGrafter"/>
</dbReference>
<dbReference type="InterPro" id="IPR044060">
    <property type="entry name" value="Bacterial_rp_domain"/>
</dbReference>
<feature type="domain" description="CBM6" evidence="6">
    <location>
        <begin position="24"/>
        <end position="150"/>
    </location>
</feature>
<protein>
    <recommendedName>
        <fullName evidence="6">CBM6 domain-containing protein</fullName>
    </recommendedName>
</protein>
<dbReference type="InterPro" id="IPR005084">
    <property type="entry name" value="CBM6"/>
</dbReference>
<proteinExistence type="inferred from homology"/>
<evidence type="ECO:0000256" key="1">
    <source>
        <dbReference type="ARBA" id="ARBA00008891"/>
    </source>
</evidence>
<dbReference type="InterPro" id="IPR032812">
    <property type="entry name" value="SbsA_Ig"/>
</dbReference>
<evidence type="ECO:0000256" key="5">
    <source>
        <dbReference type="SAM" id="SignalP"/>
    </source>
</evidence>
<dbReference type="SMART" id="SM00606">
    <property type="entry name" value="CBD_IV"/>
    <property type="match status" value="1"/>
</dbReference>
<dbReference type="Pfam" id="PF18998">
    <property type="entry name" value="Flg_new_2"/>
    <property type="match status" value="2"/>
</dbReference>
<reference evidence="7 8" key="1">
    <citation type="submission" date="2018-05" db="EMBL/GenBank/DDBJ databases">
        <title>Flavobacterium sp. strain IMCC34758, incomplete genome.</title>
        <authorList>
            <person name="Joung Y."/>
        </authorList>
    </citation>
    <scope>NUCLEOTIDE SEQUENCE [LARGE SCALE GENOMIC DNA]</scope>
    <source>
        <strain evidence="7 8">IMCC34758</strain>
    </source>
</reference>
<dbReference type="RefSeq" id="WP_110345738.1">
    <property type="nucleotide sequence ID" value="NZ_QJHL01000001.1"/>
</dbReference>
<dbReference type="InterPro" id="IPR012334">
    <property type="entry name" value="Pectin_lyas_fold"/>
</dbReference>
<comment type="similarity">
    <text evidence="1">Belongs to the pectinesterase family.</text>
</comment>
<evidence type="ECO:0000259" key="6">
    <source>
        <dbReference type="PROSITE" id="PS51175"/>
    </source>
</evidence>
<dbReference type="EMBL" id="QJHL01000001">
    <property type="protein sequence ID" value="PXY46732.1"/>
    <property type="molecule type" value="Genomic_DNA"/>
</dbReference>
<dbReference type="InterPro" id="IPR026444">
    <property type="entry name" value="Secre_tail"/>
</dbReference>
<dbReference type="GO" id="GO:0042545">
    <property type="term" value="P:cell wall modification"/>
    <property type="evidence" value="ECO:0007669"/>
    <property type="project" value="InterPro"/>
</dbReference>
<dbReference type="GO" id="GO:0030599">
    <property type="term" value="F:pectinesterase activity"/>
    <property type="evidence" value="ECO:0007669"/>
    <property type="project" value="InterPro"/>
</dbReference>
<comment type="caution">
    <text evidence="7">The sequence shown here is derived from an EMBL/GenBank/DDBJ whole genome shotgun (WGS) entry which is preliminary data.</text>
</comment>
<dbReference type="Proteomes" id="UP000247681">
    <property type="component" value="Unassembled WGS sequence"/>
</dbReference>
<dbReference type="Gene3D" id="2.60.120.260">
    <property type="entry name" value="Galactose-binding domain-like"/>
    <property type="match status" value="1"/>
</dbReference>
<dbReference type="PANTHER" id="PTHR31321">
    <property type="entry name" value="ACYL-COA THIOESTER HYDROLASE YBHC-RELATED"/>
    <property type="match status" value="1"/>
</dbReference>
<keyword evidence="8" id="KW-1185">Reference proteome</keyword>
<dbReference type="Pfam" id="PF18962">
    <property type="entry name" value="Por_Secre_tail"/>
    <property type="match status" value="1"/>
</dbReference>
<evidence type="ECO:0000313" key="7">
    <source>
        <dbReference type="EMBL" id="PXY46732.1"/>
    </source>
</evidence>
<dbReference type="NCBIfam" id="TIGR04183">
    <property type="entry name" value="Por_Secre_tail"/>
    <property type="match status" value="1"/>
</dbReference>
<dbReference type="GO" id="GO:0030246">
    <property type="term" value="F:carbohydrate binding"/>
    <property type="evidence" value="ECO:0007669"/>
    <property type="project" value="InterPro"/>
</dbReference>
<dbReference type="InterPro" id="IPR000070">
    <property type="entry name" value="Pectinesterase_cat"/>
</dbReference>
<organism evidence="7 8">
    <name type="scientific">Flavobacterium hydrophilum</name>
    <dbReference type="NCBI Taxonomy" id="2211445"/>
    <lineage>
        <taxon>Bacteria</taxon>
        <taxon>Pseudomonadati</taxon>
        <taxon>Bacteroidota</taxon>
        <taxon>Flavobacteriia</taxon>
        <taxon>Flavobacteriales</taxon>
        <taxon>Flavobacteriaceae</taxon>
        <taxon>Flavobacterium</taxon>
    </lineage>
</organism>
<gene>
    <name evidence="7" type="ORF">DMB68_06120</name>
</gene>
<sequence length="1073" mass="115135">MKKQYFMFLLLLLFSVMGFSQTIQKIEAEAFNEASGAKAENNAALSGGKNVGYIKNNTWIKFAGHVFNQYDTSFNILAAGATGGTIELRLDSAAGTLIGTVTISGSTGFSDYKKFSTGITPTTGTHDLYLVFKHPTNTGYLFNLDYLEKVTTIPGAITYTLATNVSPAASGTVSLNPGGVNFVDGTAITVTANKNFGYNFVRWTDGNGNPVSTANPYTFTITSNATLVAEYAAVNTYTLNVNVAGAFGLGEYTVSPAGKDGAFSVYETGTNVTITAVENDIIKFNNWSDGSTALSTSVTMTENKSVTGTYDNATFIAGWTFKNDQYANPRIAELYSKVENKPELSAYNVTDNVFAPNVRLQNRGGKNGFCVWNTVRGDFFYFMTSFSTVGYKNINVSSGLIGYYYGCDEWTFQYSLDGVNFQNISALTTINTGSVTPIGGILPLEAEGKEKIYLRWFPNVNGPKHGSATDVTATVLSNVMVKAEEVLVSDAIAPVLLSSLPANASTTVGASGNIILNYDEKVKLGTGLATLNGKNLTAEFVNKTVKFSYFGLDYNTQYTFTLPAGFVTDLSGNNAPAVNLSFKTMEKPIPAKRAFDLIVDANATSDQVTSGKYVKTIAEAFTKAPSNSSTRFLVLITNGTYNLGGDGTNPQGIVLQLPSGKNNVSLIAQSKDKVILQGNPGQGIKNPVLSIEANDLYMENIIIEHKDGVVNSGQKPALNPAGDRNVYNGIKLRSKQDTQVTGGNRSFYYKSTIEGDVDFICGGGTHWFEECKLVSVASGYLVAPNHTADVQYGYIFNNNTITAATSYYLGRPWQNAPRAVYLNTTMVNEPNTLGWASMGTLPALFAEYNSVNGSGVAVNTANRTNVFSVSGVNQTGNYNPILTKAQADQYTIENVLSGTDKWDPRLVVEQIAAPSNLTFTGNNTLKWDNNQYAICYVVSKDGKIIDITTNAAYVDNAAAAGTHEYTVQAVNEYGGLSVVSAISATLGLGNVNESNAITAYPIPTKDIVNLTLPEGIGSLNYEVYSVQGQKVKKGVLESNTSRSIDISMLNPGLYIISMKNAAGAVYKIKVIKN</sequence>
<evidence type="ECO:0000256" key="3">
    <source>
        <dbReference type="ARBA" id="ARBA00022801"/>
    </source>
</evidence>
<feature type="signal peptide" evidence="5">
    <location>
        <begin position="1"/>
        <end position="20"/>
    </location>
</feature>
<dbReference type="CDD" id="cd04084">
    <property type="entry name" value="CBM6_xylanase-like"/>
    <property type="match status" value="1"/>
</dbReference>
<dbReference type="SUPFAM" id="SSF49785">
    <property type="entry name" value="Galactose-binding domain-like"/>
    <property type="match status" value="1"/>
</dbReference>
<evidence type="ECO:0000256" key="2">
    <source>
        <dbReference type="ARBA" id="ARBA00022729"/>
    </source>
</evidence>
<dbReference type="AlphaFoldDB" id="A0A2V4C7W2"/>
<dbReference type="Pfam" id="PF03422">
    <property type="entry name" value="CBM_6"/>
    <property type="match status" value="1"/>
</dbReference>
<dbReference type="PROSITE" id="PS51175">
    <property type="entry name" value="CBM6"/>
    <property type="match status" value="1"/>
</dbReference>